<dbReference type="GO" id="GO:0005634">
    <property type="term" value="C:nucleus"/>
    <property type="evidence" value="ECO:0007669"/>
    <property type="project" value="UniProtKB-UniRule"/>
</dbReference>
<dbReference type="GO" id="GO:0000978">
    <property type="term" value="F:RNA polymerase II cis-regulatory region sequence-specific DNA binding"/>
    <property type="evidence" value="ECO:0007669"/>
    <property type="project" value="TreeGrafter"/>
</dbReference>
<feature type="DNA-binding region" description="HMG box" evidence="3">
    <location>
        <begin position="46"/>
        <end position="114"/>
    </location>
</feature>
<feature type="compositionally biased region" description="Polar residues" evidence="4">
    <location>
        <begin position="90"/>
        <end position="108"/>
    </location>
</feature>
<dbReference type="Gene3D" id="1.10.30.10">
    <property type="entry name" value="High mobility group box domain"/>
    <property type="match status" value="1"/>
</dbReference>
<dbReference type="InterPro" id="IPR050140">
    <property type="entry name" value="SRY-related_HMG-box_TF-like"/>
</dbReference>
<keyword evidence="7" id="KW-1185">Reference proteome</keyword>
<evidence type="ECO:0000256" key="2">
    <source>
        <dbReference type="ARBA" id="ARBA00023163"/>
    </source>
</evidence>
<keyword evidence="3" id="KW-0539">Nucleus</keyword>
<evidence type="ECO:0000256" key="1">
    <source>
        <dbReference type="ARBA" id="ARBA00023125"/>
    </source>
</evidence>
<gene>
    <name evidence="6" type="ORF">GGX14DRAFT_699279</name>
</gene>
<dbReference type="PANTHER" id="PTHR10270:SF161">
    <property type="entry name" value="SEX-DETERMINING REGION Y PROTEIN"/>
    <property type="match status" value="1"/>
</dbReference>
<organism evidence="6 7">
    <name type="scientific">Mycena pura</name>
    <dbReference type="NCBI Taxonomy" id="153505"/>
    <lineage>
        <taxon>Eukaryota</taxon>
        <taxon>Fungi</taxon>
        <taxon>Dikarya</taxon>
        <taxon>Basidiomycota</taxon>
        <taxon>Agaricomycotina</taxon>
        <taxon>Agaricomycetes</taxon>
        <taxon>Agaricomycetidae</taxon>
        <taxon>Agaricales</taxon>
        <taxon>Marasmiineae</taxon>
        <taxon>Mycenaceae</taxon>
        <taxon>Mycena</taxon>
    </lineage>
</organism>
<feature type="region of interest" description="Disordered" evidence="4">
    <location>
        <begin position="228"/>
        <end position="266"/>
    </location>
</feature>
<dbReference type="Proteomes" id="UP001219525">
    <property type="component" value="Unassembled WGS sequence"/>
</dbReference>
<accession>A0AAD6V826</accession>
<evidence type="ECO:0000259" key="5">
    <source>
        <dbReference type="PROSITE" id="PS50118"/>
    </source>
</evidence>
<evidence type="ECO:0000256" key="3">
    <source>
        <dbReference type="PROSITE-ProRule" id="PRU00267"/>
    </source>
</evidence>
<keyword evidence="1 3" id="KW-0238">DNA-binding</keyword>
<sequence length="420" mass="44320">MPTYHTSSPSDDDADVYPYTKMDDADPDEDPNAALTSQTLNADGTPKRPMNAFMIFARRRRPQVSAENQSMRTGDISKILSQEWKAMQPSEKQFYQTQAKQLKESFNTKYPDYVYRRRPNNTRKRRKPDADAPLAGRDRDTDDAESSPDAEDAPPLPDHTSHAGYYGRSMHGAGASSYSYGSPYNGGGYGSSSHAHAHARTASYPYPPTDTYRTSPYDPVSAPRLLSSPYYPPYDTSTSASSSHSHSHSHPHSQGHTHVHSAGLRKAQSIPSMPLALSSSADWSAPAPVSMPAGAAAASSYPAAAYGAVPYGPVSTSAASASAYSTSPGPRYASAPDSPQARYSPFASTNASASGSSNGSPAPAYLSSYGTVSPGPTYANAYSAPRALVNGVGGGGGGGLSGGGTGDVGNDYYWRANKLL</sequence>
<feature type="region of interest" description="Disordered" evidence="4">
    <location>
        <begin position="1"/>
        <end position="48"/>
    </location>
</feature>
<evidence type="ECO:0000256" key="4">
    <source>
        <dbReference type="SAM" id="MobiDB-lite"/>
    </source>
</evidence>
<name>A0AAD6V826_9AGAR</name>
<dbReference type="SMART" id="SM00398">
    <property type="entry name" value="HMG"/>
    <property type="match status" value="1"/>
</dbReference>
<reference evidence="6" key="1">
    <citation type="submission" date="2023-03" db="EMBL/GenBank/DDBJ databases">
        <title>Massive genome expansion in bonnet fungi (Mycena s.s.) driven by repeated elements and novel gene families across ecological guilds.</title>
        <authorList>
            <consortium name="Lawrence Berkeley National Laboratory"/>
            <person name="Harder C.B."/>
            <person name="Miyauchi S."/>
            <person name="Viragh M."/>
            <person name="Kuo A."/>
            <person name="Thoen E."/>
            <person name="Andreopoulos B."/>
            <person name="Lu D."/>
            <person name="Skrede I."/>
            <person name="Drula E."/>
            <person name="Henrissat B."/>
            <person name="Morin E."/>
            <person name="Kohler A."/>
            <person name="Barry K."/>
            <person name="LaButti K."/>
            <person name="Morin E."/>
            <person name="Salamov A."/>
            <person name="Lipzen A."/>
            <person name="Mereny Z."/>
            <person name="Hegedus B."/>
            <person name="Baldrian P."/>
            <person name="Stursova M."/>
            <person name="Weitz H."/>
            <person name="Taylor A."/>
            <person name="Grigoriev I.V."/>
            <person name="Nagy L.G."/>
            <person name="Martin F."/>
            <person name="Kauserud H."/>
        </authorList>
    </citation>
    <scope>NUCLEOTIDE SEQUENCE</scope>
    <source>
        <strain evidence="6">9144</strain>
    </source>
</reference>
<dbReference type="GO" id="GO:0030154">
    <property type="term" value="P:cell differentiation"/>
    <property type="evidence" value="ECO:0007669"/>
    <property type="project" value="TreeGrafter"/>
</dbReference>
<evidence type="ECO:0000313" key="6">
    <source>
        <dbReference type="EMBL" id="KAJ7202114.1"/>
    </source>
</evidence>
<feature type="domain" description="HMG box" evidence="5">
    <location>
        <begin position="46"/>
        <end position="114"/>
    </location>
</feature>
<dbReference type="PROSITE" id="PS50118">
    <property type="entry name" value="HMG_BOX_2"/>
    <property type="match status" value="1"/>
</dbReference>
<comment type="caution">
    <text evidence="6">The sequence shown here is derived from an EMBL/GenBank/DDBJ whole genome shotgun (WGS) entry which is preliminary data.</text>
</comment>
<dbReference type="GO" id="GO:0001228">
    <property type="term" value="F:DNA-binding transcription activator activity, RNA polymerase II-specific"/>
    <property type="evidence" value="ECO:0007669"/>
    <property type="project" value="TreeGrafter"/>
</dbReference>
<feature type="compositionally biased region" description="Basic residues" evidence="4">
    <location>
        <begin position="116"/>
        <end position="127"/>
    </location>
</feature>
<feature type="compositionally biased region" description="Basic residues" evidence="4">
    <location>
        <begin position="245"/>
        <end position="259"/>
    </location>
</feature>
<dbReference type="Pfam" id="PF00505">
    <property type="entry name" value="HMG_box"/>
    <property type="match status" value="1"/>
</dbReference>
<dbReference type="InterPro" id="IPR036910">
    <property type="entry name" value="HMG_box_dom_sf"/>
</dbReference>
<evidence type="ECO:0000313" key="7">
    <source>
        <dbReference type="Proteomes" id="UP001219525"/>
    </source>
</evidence>
<dbReference type="InterPro" id="IPR009071">
    <property type="entry name" value="HMG_box_dom"/>
</dbReference>
<feature type="compositionally biased region" description="Acidic residues" evidence="4">
    <location>
        <begin position="141"/>
        <end position="152"/>
    </location>
</feature>
<feature type="region of interest" description="Disordered" evidence="4">
    <location>
        <begin position="90"/>
        <end position="167"/>
    </location>
</feature>
<feature type="compositionally biased region" description="Low complexity" evidence="4">
    <location>
        <begin position="347"/>
        <end position="358"/>
    </location>
</feature>
<dbReference type="PANTHER" id="PTHR10270">
    <property type="entry name" value="SOX TRANSCRIPTION FACTOR"/>
    <property type="match status" value="1"/>
</dbReference>
<keyword evidence="2" id="KW-0804">Transcription</keyword>
<dbReference type="AlphaFoldDB" id="A0AAD6V826"/>
<dbReference type="EMBL" id="JARJCW010000056">
    <property type="protein sequence ID" value="KAJ7202114.1"/>
    <property type="molecule type" value="Genomic_DNA"/>
</dbReference>
<feature type="compositionally biased region" description="Low complexity" evidence="4">
    <location>
        <begin position="228"/>
        <end position="244"/>
    </location>
</feature>
<protein>
    <recommendedName>
        <fullName evidence="5">HMG box domain-containing protein</fullName>
    </recommendedName>
</protein>
<proteinExistence type="predicted"/>
<feature type="region of interest" description="Disordered" evidence="4">
    <location>
        <begin position="319"/>
        <end position="358"/>
    </location>
</feature>
<dbReference type="SUPFAM" id="SSF47095">
    <property type="entry name" value="HMG-box"/>
    <property type="match status" value="1"/>
</dbReference>